<name>A0A4D9EJV2_9SAUR</name>
<keyword evidence="2" id="KW-1185">Reference proteome</keyword>
<comment type="caution">
    <text evidence="1">The sequence shown here is derived from an EMBL/GenBank/DDBJ whole genome shotgun (WGS) entry which is preliminary data.</text>
</comment>
<reference evidence="1 2" key="2">
    <citation type="submission" date="2019-04" db="EMBL/GenBank/DDBJ databases">
        <title>The genome sequence of big-headed turtle.</title>
        <authorList>
            <person name="Gong S."/>
        </authorList>
    </citation>
    <scope>NUCLEOTIDE SEQUENCE [LARGE SCALE GENOMIC DNA]</scope>
    <source>
        <strain evidence="1">DO16091913</strain>
        <tissue evidence="1">Muscle</tissue>
    </source>
</reference>
<reference evidence="1 2" key="1">
    <citation type="submission" date="2019-04" db="EMBL/GenBank/DDBJ databases">
        <title>Draft genome of the big-headed turtle Platysternon megacephalum.</title>
        <authorList>
            <person name="Gong S."/>
        </authorList>
    </citation>
    <scope>NUCLEOTIDE SEQUENCE [LARGE SCALE GENOMIC DNA]</scope>
    <source>
        <strain evidence="1">DO16091913</strain>
        <tissue evidence="1">Muscle</tissue>
    </source>
</reference>
<protein>
    <submittedName>
        <fullName evidence="1">Rab GTPase-activating protein 1-like, isoform 10-like</fullName>
    </submittedName>
</protein>
<accession>A0A4D9EJV2</accession>
<dbReference type="EMBL" id="QXTE01000078">
    <property type="protein sequence ID" value="TFK07828.1"/>
    <property type="molecule type" value="Genomic_DNA"/>
</dbReference>
<gene>
    <name evidence="1" type="ORF">DR999_PMT09340</name>
</gene>
<dbReference type="Proteomes" id="UP000297703">
    <property type="component" value="Unassembled WGS sequence"/>
</dbReference>
<sequence>MSWIGNQKGIMLILAEGRAMALLSHFLLLVSLKQKAHCPEQCDDTTSRTVTRSSCVCHMIKQITHLKLYMVISQPQGNAHISRQTTVRRTMLCSHYNKI</sequence>
<evidence type="ECO:0000313" key="2">
    <source>
        <dbReference type="Proteomes" id="UP000297703"/>
    </source>
</evidence>
<evidence type="ECO:0000313" key="1">
    <source>
        <dbReference type="EMBL" id="TFK07828.1"/>
    </source>
</evidence>
<dbReference type="AlphaFoldDB" id="A0A4D9EJV2"/>
<proteinExistence type="predicted"/>
<organism evidence="1 2">
    <name type="scientific">Platysternon megacephalum</name>
    <name type="common">big-headed turtle</name>
    <dbReference type="NCBI Taxonomy" id="55544"/>
    <lineage>
        <taxon>Eukaryota</taxon>
        <taxon>Metazoa</taxon>
        <taxon>Chordata</taxon>
        <taxon>Craniata</taxon>
        <taxon>Vertebrata</taxon>
        <taxon>Euteleostomi</taxon>
        <taxon>Archelosauria</taxon>
        <taxon>Testudinata</taxon>
        <taxon>Testudines</taxon>
        <taxon>Cryptodira</taxon>
        <taxon>Durocryptodira</taxon>
        <taxon>Testudinoidea</taxon>
        <taxon>Platysternidae</taxon>
        <taxon>Platysternon</taxon>
    </lineage>
</organism>